<organism evidence="1">
    <name type="scientific">Oceaniferula spumae</name>
    <dbReference type="NCBI Taxonomy" id="2979115"/>
    <lineage>
        <taxon>Bacteria</taxon>
        <taxon>Pseudomonadati</taxon>
        <taxon>Verrucomicrobiota</taxon>
        <taxon>Verrucomicrobiia</taxon>
        <taxon>Verrucomicrobiales</taxon>
        <taxon>Verrucomicrobiaceae</taxon>
        <taxon>Oceaniferula</taxon>
    </lineage>
</organism>
<accession>A0AAT9FH94</accession>
<dbReference type="AlphaFoldDB" id="A0AAT9FH94"/>
<reference evidence="1" key="1">
    <citation type="submission" date="2024-07" db="EMBL/GenBank/DDBJ databases">
        <title>Complete genome sequence of Verrucomicrobiaceae bacterium NT6N.</title>
        <authorList>
            <person name="Huang C."/>
            <person name="Takami H."/>
            <person name="Hamasaki K."/>
        </authorList>
    </citation>
    <scope>NUCLEOTIDE SEQUENCE</scope>
    <source>
        <strain evidence="1">NT6N</strain>
    </source>
</reference>
<dbReference type="KEGG" id="osu:NT6N_03740"/>
<gene>
    <name evidence="1" type="ORF">NT6N_03740</name>
</gene>
<sequence length="184" mass="19245">MSNNVSAWMAWEGGVDLAAQYEGKDGSMILVHVAEMVTTPIGAAPSGMILLQEAADAAPSLIGFISTDARIAEYFGPNIFAGTPFENAPGLEASIEISHDGDSCSAEVSVADTRIEVTMSGLSQTTRSTREANAEAPFVQQILERSSTSATLSVNGEDIAIQLFPDGERGEPSAAFTPAGIYSR</sequence>
<name>A0AAT9FH94_9BACT</name>
<dbReference type="EMBL" id="AP026866">
    <property type="protein sequence ID" value="BDS05334.1"/>
    <property type="molecule type" value="Genomic_DNA"/>
</dbReference>
<evidence type="ECO:0000313" key="1">
    <source>
        <dbReference type="EMBL" id="BDS05334.1"/>
    </source>
</evidence>
<proteinExistence type="predicted"/>
<protein>
    <submittedName>
        <fullName evidence="1">Uncharacterized protein</fullName>
    </submittedName>
</protein>